<protein>
    <submittedName>
        <fullName evidence="3">Uncharacterized protein</fullName>
    </submittedName>
</protein>
<keyword evidence="4" id="KW-1185">Reference proteome</keyword>
<keyword evidence="2" id="KW-0812">Transmembrane</keyword>
<sequence length="132" mass="14934">MLLFTSVSHATGRALIGTIQIRNLNACTSERLKKFGGSLAVFLFYSLHALFCTRFKRKQRLMRGTKTVTLVSEDGLKFVIEWKAAMTSPTLTKMIMLHGKLDDLNTTEVRFLDVSSAELETLCQCLFTYCLE</sequence>
<dbReference type="AlphaFoldDB" id="A0A8T2R2U2"/>
<dbReference type="EMBL" id="CM035435">
    <property type="protein sequence ID" value="KAH7290114.1"/>
    <property type="molecule type" value="Genomic_DNA"/>
</dbReference>
<name>A0A8T2R2U2_CERRI</name>
<dbReference type="Gene3D" id="3.30.710.10">
    <property type="entry name" value="Potassium Channel Kv1.1, Chain A"/>
    <property type="match status" value="1"/>
</dbReference>
<evidence type="ECO:0000256" key="2">
    <source>
        <dbReference type="SAM" id="Phobius"/>
    </source>
</evidence>
<dbReference type="Proteomes" id="UP000825935">
    <property type="component" value="Chromosome 30"/>
</dbReference>
<accession>A0A8T2R2U2</accession>
<proteinExistence type="predicted"/>
<comment type="caution">
    <text evidence="3">The sequence shown here is derived from an EMBL/GenBank/DDBJ whole genome shotgun (WGS) entry which is preliminary data.</text>
</comment>
<dbReference type="SUPFAM" id="SSF54695">
    <property type="entry name" value="POZ domain"/>
    <property type="match status" value="1"/>
</dbReference>
<dbReference type="OrthoDB" id="249087at2759"/>
<reference evidence="3" key="1">
    <citation type="submission" date="2021-08" db="EMBL/GenBank/DDBJ databases">
        <title>WGS assembly of Ceratopteris richardii.</title>
        <authorList>
            <person name="Marchant D.B."/>
            <person name="Chen G."/>
            <person name="Jenkins J."/>
            <person name="Shu S."/>
            <person name="Leebens-Mack J."/>
            <person name="Grimwood J."/>
            <person name="Schmutz J."/>
            <person name="Soltis P."/>
            <person name="Soltis D."/>
            <person name="Chen Z.-H."/>
        </authorList>
    </citation>
    <scope>NUCLEOTIDE SEQUENCE</scope>
    <source>
        <strain evidence="3">Whitten #5841</strain>
        <tissue evidence="3">Leaf</tissue>
    </source>
</reference>
<keyword evidence="2" id="KW-1133">Transmembrane helix</keyword>
<keyword evidence="2" id="KW-0472">Membrane</keyword>
<evidence type="ECO:0000256" key="1">
    <source>
        <dbReference type="ARBA" id="ARBA00004906"/>
    </source>
</evidence>
<organism evidence="3 4">
    <name type="scientific">Ceratopteris richardii</name>
    <name type="common">Triangle waterfern</name>
    <dbReference type="NCBI Taxonomy" id="49495"/>
    <lineage>
        <taxon>Eukaryota</taxon>
        <taxon>Viridiplantae</taxon>
        <taxon>Streptophyta</taxon>
        <taxon>Embryophyta</taxon>
        <taxon>Tracheophyta</taxon>
        <taxon>Polypodiopsida</taxon>
        <taxon>Polypodiidae</taxon>
        <taxon>Polypodiales</taxon>
        <taxon>Pteridineae</taxon>
        <taxon>Pteridaceae</taxon>
        <taxon>Parkerioideae</taxon>
        <taxon>Ceratopteris</taxon>
    </lineage>
</organism>
<gene>
    <name evidence="3" type="ORF">KP509_30G032500</name>
</gene>
<evidence type="ECO:0000313" key="4">
    <source>
        <dbReference type="Proteomes" id="UP000825935"/>
    </source>
</evidence>
<feature type="transmembrane region" description="Helical" evidence="2">
    <location>
        <begin position="35"/>
        <end position="53"/>
    </location>
</feature>
<dbReference type="InterPro" id="IPR039948">
    <property type="entry name" value="ELC1"/>
</dbReference>
<comment type="pathway">
    <text evidence="1">Protein modification; protein ubiquitination.</text>
</comment>
<evidence type="ECO:0000313" key="3">
    <source>
        <dbReference type="EMBL" id="KAH7290114.1"/>
    </source>
</evidence>
<dbReference type="InterPro" id="IPR011333">
    <property type="entry name" value="SKP1/BTB/POZ_sf"/>
</dbReference>
<dbReference type="PANTHER" id="PTHR20648">
    <property type="entry name" value="ELONGIN-C"/>
    <property type="match status" value="1"/>
</dbReference>